<name>A0A834TS50_9FABA</name>
<dbReference type="OrthoDB" id="10250354at2759"/>
<evidence type="ECO:0000313" key="2">
    <source>
        <dbReference type="EMBL" id="KAF7827333.1"/>
    </source>
</evidence>
<dbReference type="InterPro" id="IPR001623">
    <property type="entry name" value="DnaJ_domain"/>
</dbReference>
<evidence type="ECO:0000313" key="3">
    <source>
        <dbReference type="Proteomes" id="UP000634136"/>
    </source>
</evidence>
<dbReference type="SUPFAM" id="SSF46565">
    <property type="entry name" value="Chaperone J-domain"/>
    <property type="match status" value="1"/>
</dbReference>
<dbReference type="AlphaFoldDB" id="A0A834TS50"/>
<dbReference type="PANTHER" id="PTHR45181">
    <property type="entry name" value="HEAT SHOCK PROTEIN DNAJ WITH TETRATRICOPEPTIDE REPEAT-CONTAINING PROTEIN"/>
    <property type="match status" value="1"/>
</dbReference>
<protein>
    <submittedName>
        <fullName evidence="2">DnaJ-like subfamily C member 7</fullName>
    </submittedName>
</protein>
<dbReference type="PRINTS" id="PR00625">
    <property type="entry name" value="JDOMAIN"/>
</dbReference>
<feature type="domain" description="J" evidence="1">
    <location>
        <begin position="110"/>
        <end position="197"/>
    </location>
</feature>
<comment type="caution">
    <text evidence="2">The sequence shown here is derived from an EMBL/GenBank/DDBJ whole genome shotgun (WGS) entry which is preliminary data.</text>
</comment>
<keyword evidence="3" id="KW-1185">Reference proteome</keyword>
<dbReference type="PANTHER" id="PTHR45181:SF4">
    <property type="entry name" value="HEAT SHOCK PROTEIN DNAJ WITH TETRATRICOPEPTIDE REPEAT-CONTAINING PROTEIN"/>
    <property type="match status" value="1"/>
</dbReference>
<proteinExistence type="predicted"/>
<sequence>MASSTITDSNSGTFSNVISGLLEMWYYEFNASIPLQALSRRAALYEMIRDYAQAASDIRRLVSLLNKGGDDKGNQLGLSDRSVTYANELKQNRIRLSEIEEEARKEIPLDMYLILGVEPSVSTSEIKKAYRKAALRHHPDKAGQSLARSDNGDDGMWKDISEEVRRDADRLFKIIGEAYAVLSDPAKIQLQIFQQTSHALSMTLVLPPRYRVASEYWKEEVATVGACSGVEDELSTAEVMVPNTTVLRLDMEQLQNGKPIGLEGAGCLISEGVRAELVDGTEIGCGRYVIGSVMVWETVLGAVWYC</sequence>
<organism evidence="2 3">
    <name type="scientific">Senna tora</name>
    <dbReference type="NCBI Taxonomy" id="362788"/>
    <lineage>
        <taxon>Eukaryota</taxon>
        <taxon>Viridiplantae</taxon>
        <taxon>Streptophyta</taxon>
        <taxon>Embryophyta</taxon>
        <taxon>Tracheophyta</taxon>
        <taxon>Spermatophyta</taxon>
        <taxon>Magnoliopsida</taxon>
        <taxon>eudicotyledons</taxon>
        <taxon>Gunneridae</taxon>
        <taxon>Pentapetalae</taxon>
        <taxon>rosids</taxon>
        <taxon>fabids</taxon>
        <taxon>Fabales</taxon>
        <taxon>Fabaceae</taxon>
        <taxon>Caesalpinioideae</taxon>
        <taxon>Cassia clade</taxon>
        <taxon>Senna</taxon>
    </lineage>
</organism>
<dbReference type="Pfam" id="PF00226">
    <property type="entry name" value="DnaJ"/>
    <property type="match status" value="1"/>
</dbReference>
<dbReference type="EMBL" id="JAAIUW010000006">
    <property type="protein sequence ID" value="KAF7827333.1"/>
    <property type="molecule type" value="Genomic_DNA"/>
</dbReference>
<dbReference type="InterPro" id="IPR036869">
    <property type="entry name" value="J_dom_sf"/>
</dbReference>
<evidence type="ECO:0000259" key="1">
    <source>
        <dbReference type="PROSITE" id="PS50076"/>
    </source>
</evidence>
<dbReference type="PROSITE" id="PS50076">
    <property type="entry name" value="DNAJ_2"/>
    <property type="match status" value="1"/>
</dbReference>
<gene>
    <name evidence="2" type="ORF">G2W53_018497</name>
</gene>
<dbReference type="Gene3D" id="1.10.287.110">
    <property type="entry name" value="DnaJ domain"/>
    <property type="match status" value="1"/>
</dbReference>
<reference evidence="2" key="1">
    <citation type="submission" date="2020-09" db="EMBL/GenBank/DDBJ databases">
        <title>Genome-Enabled Discovery of Anthraquinone Biosynthesis in Senna tora.</title>
        <authorList>
            <person name="Kang S.-H."/>
            <person name="Pandey R.P."/>
            <person name="Lee C.-M."/>
            <person name="Sim J.-S."/>
            <person name="Jeong J.-T."/>
            <person name="Choi B.-S."/>
            <person name="Jung M."/>
            <person name="Ginzburg D."/>
            <person name="Zhao K."/>
            <person name="Won S.Y."/>
            <person name="Oh T.-J."/>
            <person name="Yu Y."/>
            <person name="Kim N.-H."/>
            <person name="Lee O.R."/>
            <person name="Lee T.-H."/>
            <person name="Bashyal P."/>
            <person name="Kim T.-S."/>
            <person name="Lee W.-H."/>
            <person name="Kawkins C."/>
            <person name="Kim C.-K."/>
            <person name="Kim J.S."/>
            <person name="Ahn B.O."/>
            <person name="Rhee S.Y."/>
            <person name="Sohng J.K."/>
        </authorList>
    </citation>
    <scope>NUCLEOTIDE SEQUENCE</scope>
    <source>
        <tissue evidence="2">Leaf</tissue>
    </source>
</reference>
<dbReference type="Proteomes" id="UP000634136">
    <property type="component" value="Unassembled WGS sequence"/>
</dbReference>
<dbReference type="SMART" id="SM00271">
    <property type="entry name" value="DnaJ"/>
    <property type="match status" value="1"/>
</dbReference>
<accession>A0A834TS50</accession>
<dbReference type="CDD" id="cd06257">
    <property type="entry name" value="DnaJ"/>
    <property type="match status" value="1"/>
</dbReference>